<dbReference type="PIRSF" id="PIRSF006171">
    <property type="entry name" value="RR_citrat_malat"/>
    <property type="match status" value="1"/>
</dbReference>
<dbReference type="SUPFAM" id="SSF52172">
    <property type="entry name" value="CheY-like"/>
    <property type="match status" value="1"/>
</dbReference>
<dbReference type="RefSeq" id="WP_093176314.1">
    <property type="nucleotide sequence ID" value="NZ_FNCN01000069.1"/>
</dbReference>
<evidence type="ECO:0000256" key="2">
    <source>
        <dbReference type="ARBA" id="ARBA00022490"/>
    </source>
</evidence>
<proteinExistence type="predicted"/>
<evidence type="ECO:0000313" key="13">
    <source>
        <dbReference type="Proteomes" id="UP000198923"/>
    </source>
</evidence>
<keyword evidence="5 9" id="KW-0805">Transcription regulation</keyword>
<keyword evidence="7 9" id="KW-0010">Activator</keyword>
<protein>
    <recommendedName>
        <fullName evidence="9">Transcriptional regulatory protein</fullName>
    </recommendedName>
</protein>
<evidence type="ECO:0000313" key="12">
    <source>
        <dbReference type="EMBL" id="SDI55807.1"/>
    </source>
</evidence>
<dbReference type="AlphaFoldDB" id="A0A1G8LK17"/>
<evidence type="ECO:0000256" key="5">
    <source>
        <dbReference type="ARBA" id="ARBA00023015"/>
    </source>
</evidence>
<evidence type="ECO:0000256" key="7">
    <source>
        <dbReference type="ARBA" id="ARBA00023159"/>
    </source>
</evidence>
<feature type="modified residue" description="4-aspartylphosphate" evidence="10">
    <location>
        <position position="54"/>
    </location>
</feature>
<dbReference type="EMBL" id="FNCN01000069">
    <property type="protein sequence ID" value="SDI55807.1"/>
    <property type="molecule type" value="Genomic_DNA"/>
</dbReference>
<evidence type="ECO:0000256" key="6">
    <source>
        <dbReference type="ARBA" id="ARBA00023125"/>
    </source>
</evidence>
<sequence>MIDVLVVDDDFMVARVNRRFVDAVDGFRVVGMAHTGEHAVTAVAELRPHLVLLDLYLPDIFGLEVIARLRAEGHDCDVLVISAAREVEAVRGAARHGVVGYLLKPFEAADLRVRLTQYSAQKTAPAAPLVSGQAEVDRFLALTRTPTGTVTLPKGMSVETAELVENALRAAGDTMSAAECAALVGVSRVSARRYLEHFVTTGRVSVSLRYGSAGRPERRYRWTA</sequence>
<evidence type="ECO:0000256" key="8">
    <source>
        <dbReference type="ARBA" id="ARBA00023163"/>
    </source>
</evidence>
<dbReference type="PROSITE" id="PS50110">
    <property type="entry name" value="RESPONSE_REGULATORY"/>
    <property type="match status" value="1"/>
</dbReference>
<keyword evidence="6 9" id="KW-0238">DNA-binding</keyword>
<reference evidence="12 13" key="1">
    <citation type="submission" date="2016-10" db="EMBL/GenBank/DDBJ databases">
        <authorList>
            <person name="de Groot N.N."/>
        </authorList>
    </citation>
    <scope>NUCLEOTIDE SEQUENCE [LARGE SCALE GENOMIC DNA]</scope>
    <source>
        <strain evidence="12 13">CPCC 201354</strain>
    </source>
</reference>
<dbReference type="OrthoDB" id="7187989at2"/>
<dbReference type="Proteomes" id="UP000198923">
    <property type="component" value="Unassembled WGS sequence"/>
</dbReference>
<name>A0A1G8LK17_9ACTN</name>
<evidence type="ECO:0000259" key="11">
    <source>
        <dbReference type="PROSITE" id="PS50110"/>
    </source>
</evidence>
<evidence type="ECO:0000256" key="9">
    <source>
        <dbReference type="PIRNR" id="PIRNR006171"/>
    </source>
</evidence>
<dbReference type="GO" id="GO:0000156">
    <property type="term" value="F:phosphorelay response regulator activity"/>
    <property type="evidence" value="ECO:0007669"/>
    <property type="project" value="TreeGrafter"/>
</dbReference>
<dbReference type="InterPro" id="IPR051271">
    <property type="entry name" value="2C-system_Tx_regulators"/>
</dbReference>
<evidence type="ECO:0000256" key="3">
    <source>
        <dbReference type="ARBA" id="ARBA00022553"/>
    </source>
</evidence>
<keyword evidence="4 9" id="KW-0902">Two-component regulatory system</keyword>
<evidence type="ECO:0000256" key="1">
    <source>
        <dbReference type="ARBA" id="ARBA00004496"/>
    </source>
</evidence>
<dbReference type="InterPro" id="IPR001789">
    <property type="entry name" value="Sig_transdc_resp-reg_receiver"/>
</dbReference>
<dbReference type="GO" id="GO:0005737">
    <property type="term" value="C:cytoplasm"/>
    <property type="evidence" value="ECO:0007669"/>
    <property type="project" value="UniProtKB-SubCell"/>
</dbReference>
<dbReference type="PANTHER" id="PTHR45526:SF1">
    <property type="entry name" value="TRANSCRIPTIONAL REGULATORY PROTEIN DCUR-RELATED"/>
    <property type="match status" value="1"/>
</dbReference>
<dbReference type="GO" id="GO:0003677">
    <property type="term" value="F:DNA binding"/>
    <property type="evidence" value="ECO:0007669"/>
    <property type="project" value="UniProtKB-KW"/>
</dbReference>
<evidence type="ECO:0000256" key="10">
    <source>
        <dbReference type="PROSITE-ProRule" id="PRU00169"/>
    </source>
</evidence>
<dbReference type="CDD" id="cd19925">
    <property type="entry name" value="REC_citrate_TCS"/>
    <property type="match status" value="1"/>
</dbReference>
<dbReference type="GO" id="GO:0003700">
    <property type="term" value="F:DNA-binding transcription factor activity"/>
    <property type="evidence" value="ECO:0007669"/>
    <property type="project" value="InterPro"/>
</dbReference>
<dbReference type="SMART" id="SM00448">
    <property type="entry name" value="REC"/>
    <property type="match status" value="1"/>
</dbReference>
<keyword evidence="3 10" id="KW-0597">Phosphoprotein</keyword>
<keyword evidence="2 9" id="KW-0963">Cytoplasm</keyword>
<gene>
    <name evidence="12" type="ORF">SAMN05421505_1699</name>
</gene>
<dbReference type="PANTHER" id="PTHR45526">
    <property type="entry name" value="TRANSCRIPTIONAL REGULATORY PROTEIN DPIA"/>
    <property type="match status" value="1"/>
</dbReference>
<dbReference type="STRING" id="504805.SAMN05421505_1699"/>
<evidence type="ECO:0000256" key="4">
    <source>
        <dbReference type="ARBA" id="ARBA00023012"/>
    </source>
</evidence>
<dbReference type="Gene3D" id="3.40.50.2300">
    <property type="match status" value="1"/>
</dbReference>
<keyword evidence="8 9" id="KW-0804">Transcription</keyword>
<feature type="domain" description="Response regulatory" evidence="11">
    <location>
        <begin position="3"/>
        <end position="119"/>
    </location>
</feature>
<dbReference type="Pfam" id="PF00072">
    <property type="entry name" value="Response_reg"/>
    <property type="match status" value="1"/>
</dbReference>
<accession>A0A1G8LK17</accession>
<dbReference type="InterPro" id="IPR011006">
    <property type="entry name" value="CheY-like_superfamily"/>
</dbReference>
<organism evidence="12 13">
    <name type="scientific">Sinosporangium album</name>
    <dbReference type="NCBI Taxonomy" id="504805"/>
    <lineage>
        <taxon>Bacteria</taxon>
        <taxon>Bacillati</taxon>
        <taxon>Actinomycetota</taxon>
        <taxon>Actinomycetes</taxon>
        <taxon>Streptosporangiales</taxon>
        <taxon>Streptosporangiaceae</taxon>
        <taxon>Sinosporangium</taxon>
    </lineage>
</organism>
<comment type="subcellular location">
    <subcellularLocation>
        <location evidence="1 9">Cytoplasm</location>
    </subcellularLocation>
</comment>
<keyword evidence="13" id="KW-1185">Reference proteome</keyword>
<dbReference type="InterPro" id="IPR024187">
    <property type="entry name" value="Sig_transdc_resp-reg_cit/mal"/>
</dbReference>